<dbReference type="Gene3D" id="1.20.140.10">
    <property type="entry name" value="Butyryl-CoA Dehydrogenase, subunit A, domain 3"/>
    <property type="match status" value="1"/>
</dbReference>
<feature type="domain" description="Acyl-CoA dehydrogenase/oxidase C-terminal" evidence="7">
    <location>
        <begin position="246"/>
        <end position="368"/>
    </location>
</feature>
<evidence type="ECO:0000313" key="10">
    <source>
        <dbReference type="Proteomes" id="UP001501447"/>
    </source>
</evidence>
<evidence type="ECO:0000256" key="6">
    <source>
        <dbReference type="SAM" id="MobiDB-lite"/>
    </source>
</evidence>
<dbReference type="PANTHER" id="PTHR43884">
    <property type="entry name" value="ACYL-COA DEHYDROGENASE"/>
    <property type="match status" value="1"/>
</dbReference>
<dbReference type="EMBL" id="BAAARJ010000004">
    <property type="protein sequence ID" value="GAA2602673.1"/>
    <property type="molecule type" value="Genomic_DNA"/>
</dbReference>
<keyword evidence="3" id="KW-0285">Flavoprotein</keyword>
<dbReference type="Pfam" id="PF02771">
    <property type="entry name" value="Acyl-CoA_dh_N"/>
    <property type="match status" value="1"/>
</dbReference>
<proteinExistence type="inferred from homology"/>
<evidence type="ECO:0000256" key="3">
    <source>
        <dbReference type="ARBA" id="ARBA00022630"/>
    </source>
</evidence>
<dbReference type="PANTHER" id="PTHR43884:SF20">
    <property type="entry name" value="ACYL-COA DEHYDROGENASE FADE28"/>
    <property type="match status" value="1"/>
</dbReference>
<comment type="similarity">
    <text evidence="2">Belongs to the acyl-CoA dehydrogenase family.</text>
</comment>
<keyword evidence="5" id="KW-0560">Oxidoreductase</keyword>
<dbReference type="InterPro" id="IPR037069">
    <property type="entry name" value="AcylCoA_DH/ox_N_sf"/>
</dbReference>
<dbReference type="SUPFAM" id="SSF47203">
    <property type="entry name" value="Acyl-CoA dehydrogenase C-terminal domain-like"/>
    <property type="match status" value="1"/>
</dbReference>
<evidence type="ECO:0000256" key="5">
    <source>
        <dbReference type="ARBA" id="ARBA00023002"/>
    </source>
</evidence>
<evidence type="ECO:0000259" key="7">
    <source>
        <dbReference type="Pfam" id="PF00441"/>
    </source>
</evidence>
<reference evidence="10" key="1">
    <citation type="journal article" date="2019" name="Int. J. Syst. Evol. Microbiol.">
        <title>The Global Catalogue of Microorganisms (GCM) 10K type strain sequencing project: providing services to taxonomists for standard genome sequencing and annotation.</title>
        <authorList>
            <consortium name="The Broad Institute Genomics Platform"/>
            <consortium name="The Broad Institute Genome Sequencing Center for Infectious Disease"/>
            <person name="Wu L."/>
            <person name="Ma J."/>
        </authorList>
    </citation>
    <scope>NUCLEOTIDE SEQUENCE [LARGE SCALE GENOMIC DNA]</scope>
    <source>
        <strain evidence="10">JCM 16373</strain>
    </source>
</reference>
<keyword evidence="10" id="KW-1185">Reference proteome</keyword>
<evidence type="ECO:0000259" key="8">
    <source>
        <dbReference type="Pfam" id="PF02771"/>
    </source>
</evidence>
<feature type="compositionally biased region" description="Basic and acidic residues" evidence="6">
    <location>
        <begin position="111"/>
        <end position="146"/>
    </location>
</feature>
<protein>
    <recommendedName>
        <fullName evidence="11">Acyl-CoA dehydrogenase</fullName>
    </recommendedName>
</protein>
<dbReference type="Pfam" id="PF00441">
    <property type="entry name" value="Acyl-CoA_dh_1"/>
    <property type="match status" value="1"/>
</dbReference>
<gene>
    <name evidence="9" type="ORF">GCM10009863_15060</name>
</gene>
<evidence type="ECO:0000313" key="9">
    <source>
        <dbReference type="EMBL" id="GAA2602673.1"/>
    </source>
</evidence>
<keyword evidence="4" id="KW-0274">FAD</keyword>
<evidence type="ECO:0000256" key="1">
    <source>
        <dbReference type="ARBA" id="ARBA00001974"/>
    </source>
</evidence>
<feature type="domain" description="Acyl-CoA dehydrogenase/oxidase N-terminal" evidence="8">
    <location>
        <begin position="7"/>
        <end position="101"/>
    </location>
</feature>
<evidence type="ECO:0008006" key="11">
    <source>
        <dbReference type="Google" id="ProtNLM"/>
    </source>
</evidence>
<organism evidence="9 10">
    <name type="scientific">Streptomyces axinellae</name>
    <dbReference type="NCBI Taxonomy" id="552788"/>
    <lineage>
        <taxon>Bacteria</taxon>
        <taxon>Bacillati</taxon>
        <taxon>Actinomycetota</taxon>
        <taxon>Actinomycetes</taxon>
        <taxon>Kitasatosporales</taxon>
        <taxon>Streptomycetaceae</taxon>
        <taxon>Streptomyces</taxon>
    </lineage>
</organism>
<name>A0ABP6C4Z5_9ACTN</name>
<feature type="region of interest" description="Disordered" evidence="6">
    <location>
        <begin position="103"/>
        <end position="153"/>
    </location>
</feature>
<dbReference type="Gene3D" id="1.10.540.10">
    <property type="entry name" value="Acyl-CoA dehydrogenase/oxidase, N-terminal domain"/>
    <property type="match status" value="1"/>
</dbReference>
<dbReference type="InterPro" id="IPR013786">
    <property type="entry name" value="AcylCoA_DH/ox_N"/>
</dbReference>
<comment type="cofactor">
    <cofactor evidence="1">
        <name>FAD</name>
        <dbReference type="ChEBI" id="CHEBI:57692"/>
    </cofactor>
</comment>
<evidence type="ECO:0000256" key="2">
    <source>
        <dbReference type="ARBA" id="ARBA00009347"/>
    </source>
</evidence>
<dbReference type="SUPFAM" id="SSF56645">
    <property type="entry name" value="Acyl-CoA dehydrogenase NM domain-like"/>
    <property type="match status" value="1"/>
</dbReference>
<dbReference type="InterPro" id="IPR009075">
    <property type="entry name" value="AcylCo_DH/oxidase_C"/>
</dbReference>
<comment type="caution">
    <text evidence="9">The sequence shown here is derived from an EMBL/GenBank/DDBJ whole genome shotgun (WGS) entry which is preliminary data.</text>
</comment>
<dbReference type="InterPro" id="IPR009100">
    <property type="entry name" value="AcylCoA_DH/oxidase_NM_dom_sf"/>
</dbReference>
<dbReference type="Proteomes" id="UP001501447">
    <property type="component" value="Unassembled WGS sequence"/>
</dbReference>
<evidence type="ECO:0000256" key="4">
    <source>
        <dbReference type="ARBA" id="ARBA00022827"/>
    </source>
</evidence>
<dbReference type="InterPro" id="IPR036250">
    <property type="entry name" value="AcylCo_DH-like_C"/>
</dbReference>
<sequence>MRFVPDDEHRTYAATVRRLLVVAEPLKAARAWAAGEHAPGRELWRALADTGLTALAVDERHGGMGWYPPELASAFIEIGRTGAPGPLVESVALAAALSAGSAEAVRGEGQPIERKEQAPKEERVGEERAGEERAEGTRAAERRAEGEQAGEGRGLLERLLSGGALATVAAARPPGPPAAPGPFALDAHLADAVFVLDGDELLPARAGKVFTSLDPARHLVRCEAAPARNRRPVPAGTARLRALTTLLTAAQVLGAGRALLEGSVRYAGQRTQFGRPVGSFQAVKHQLADVAVALEFAAPLLYGAALTVRGDAAADPRDLPAAKLACTRAALLASRVALQVHGALGYTDEYDLTLLIRKARALRSAWGTAAECEAVLLDAAH</sequence>
<accession>A0ABP6C4Z5</accession>